<dbReference type="Proteomes" id="UP001226434">
    <property type="component" value="Unassembled WGS sequence"/>
</dbReference>
<protein>
    <submittedName>
        <fullName evidence="2">Glycoside hydrolase family 18</fullName>
    </submittedName>
</protein>
<reference evidence="2 3" key="1">
    <citation type="submission" date="2023-05" db="EMBL/GenBank/DDBJ databases">
        <title>Genome sequence of Pinibacter sp. MAH-24.</title>
        <authorList>
            <person name="Huq M.A."/>
        </authorList>
    </citation>
    <scope>NUCLEOTIDE SEQUENCE [LARGE SCALE GENOMIC DNA]</scope>
    <source>
        <strain evidence="2 3">MAH-24</strain>
    </source>
</reference>
<dbReference type="InterPro" id="IPR032320">
    <property type="entry name" value="GH18_BT1044-like"/>
</dbReference>
<sequence>MKHSFYYYILLLAFAAISCSKWNEPSALVVQDLNLDPYTNPVYKDYLDHLKTYKTSKHSIMLGFVGKWDVTAYSNKLAAVPDSVDMIALLNPPSTFTDAQTADFKKVQSEKGTKILFYLNSKTMSDSIRNNPSMFTGGDSAAIATYVGKVTDQLSKGGYGGLVLNMEGNVCYTCNSVFTSQQKTSYLISLLGKAVGPVSSTGKLFMVQGEPKDVGASNGNYFDYFIANTNTSSFYYVENAAYDLYKQFTNFSNDKFIVTADFTQVADAKAGGISFYTNASGAVKPASLGLAGWNTADGKKGGLAIYSIENDFGNNYYSYTRGAIGIQNPSVK</sequence>
<organism evidence="2 3">
    <name type="scientific">Pinibacter soli</name>
    <dbReference type="NCBI Taxonomy" id="3044211"/>
    <lineage>
        <taxon>Bacteria</taxon>
        <taxon>Pseudomonadati</taxon>
        <taxon>Bacteroidota</taxon>
        <taxon>Chitinophagia</taxon>
        <taxon>Chitinophagales</taxon>
        <taxon>Chitinophagaceae</taxon>
        <taxon>Pinibacter</taxon>
    </lineage>
</organism>
<evidence type="ECO:0000313" key="2">
    <source>
        <dbReference type="EMBL" id="MDI3321908.1"/>
    </source>
</evidence>
<dbReference type="RefSeq" id="WP_282336013.1">
    <property type="nucleotide sequence ID" value="NZ_JASBRG010000007.1"/>
</dbReference>
<dbReference type="GO" id="GO:0016787">
    <property type="term" value="F:hydrolase activity"/>
    <property type="evidence" value="ECO:0007669"/>
    <property type="project" value="UniProtKB-KW"/>
</dbReference>
<name>A0ABT6RH54_9BACT</name>
<dbReference type="SUPFAM" id="SSF51445">
    <property type="entry name" value="(Trans)glycosidases"/>
    <property type="match status" value="1"/>
</dbReference>
<keyword evidence="1" id="KW-0732">Signal</keyword>
<dbReference type="InterPro" id="IPR017853">
    <property type="entry name" value="GH"/>
</dbReference>
<keyword evidence="3" id="KW-1185">Reference proteome</keyword>
<evidence type="ECO:0000313" key="3">
    <source>
        <dbReference type="Proteomes" id="UP001226434"/>
    </source>
</evidence>
<proteinExistence type="predicted"/>
<dbReference type="Pfam" id="PF16141">
    <property type="entry name" value="GH18_BT1044-like"/>
    <property type="match status" value="1"/>
</dbReference>
<dbReference type="PROSITE" id="PS51257">
    <property type="entry name" value="PROKAR_LIPOPROTEIN"/>
    <property type="match status" value="1"/>
</dbReference>
<accession>A0ABT6RH54</accession>
<keyword evidence="2" id="KW-0378">Hydrolase</keyword>
<evidence type="ECO:0000256" key="1">
    <source>
        <dbReference type="SAM" id="SignalP"/>
    </source>
</evidence>
<dbReference type="EMBL" id="JASBRG010000007">
    <property type="protein sequence ID" value="MDI3321908.1"/>
    <property type="molecule type" value="Genomic_DNA"/>
</dbReference>
<comment type="caution">
    <text evidence="2">The sequence shown here is derived from an EMBL/GenBank/DDBJ whole genome shotgun (WGS) entry which is preliminary data.</text>
</comment>
<dbReference type="Gene3D" id="3.20.20.80">
    <property type="entry name" value="Glycosidases"/>
    <property type="match status" value="1"/>
</dbReference>
<feature type="signal peptide" evidence="1">
    <location>
        <begin position="1"/>
        <end position="23"/>
    </location>
</feature>
<gene>
    <name evidence="2" type="ORF">QJ048_19105</name>
</gene>
<feature type="chain" id="PRO_5046902363" evidence="1">
    <location>
        <begin position="24"/>
        <end position="332"/>
    </location>
</feature>